<dbReference type="Proteomes" id="UP000187181">
    <property type="component" value="Unassembled WGS sequence"/>
</dbReference>
<gene>
    <name evidence="1" type="ORF">SAMN05444128_3855</name>
</gene>
<reference evidence="2" key="1">
    <citation type="submission" date="2017-01" db="EMBL/GenBank/DDBJ databases">
        <authorList>
            <person name="Varghese N."/>
            <person name="Submissions S."/>
        </authorList>
    </citation>
    <scope>NUCLEOTIDE SEQUENCE [LARGE SCALE GENOMIC DNA]</scope>
    <source>
        <strain evidence="2">LP100</strain>
    </source>
</reference>
<accession>A0A1R3XT01</accession>
<proteinExistence type="predicted"/>
<evidence type="ECO:0000313" key="2">
    <source>
        <dbReference type="Proteomes" id="UP000187181"/>
    </source>
</evidence>
<protein>
    <submittedName>
        <fullName evidence="1">Uncharacterized protein</fullName>
    </submittedName>
</protein>
<dbReference type="STRING" id="1317125.SAMN05444128_3855"/>
<evidence type="ECO:0000313" key="1">
    <source>
        <dbReference type="EMBL" id="SIT94999.1"/>
    </source>
</evidence>
<organism evidence="1 2">
    <name type="scientific">Pontibacter indicus</name>
    <dbReference type="NCBI Taxonomy" id="1317125"/>
    <lineage>
        <taxon>Bacteria</taxon>
        <taxon>Pseudomonadati</taxon>
        <taxon>Bacteroidota</taxon>
        <taxon>Cytophagia</taxon>
        <taxon>Cytophagales</taxon>
        <taxon>Hymenobacteraceae</taxon>
        <taxon>Pontibacter</taxon>
    </lineage>
</organism>
<keyword evidence="2" id="KW-1185">Reference proteome</keyword>
<dbReference type="EMBL" id="FTPP01000005">
    <property type="protein sequence ID" value="SIT94999.1"/>
    <property type="molecule type" value="Genomic_DNA"/>
</dbReference>
<dbReference type="AlphaFoldDB" id="A0A1R3XT01"/>
<name>A0A1R3XT01_9BACT</name>
<sequence>MGAIVNGKAWVASGGTDFNPSDLVEGGYYSAHRMKHNSCYL</sequence>